<feature type="compositionally biased region" description="Polar residues" evidence="1">
    <location>
        <begin position="413"/>
        <end position="429"/>
    </location>
</feature>
<accession>A0A2W1FJ49</accession>
<dbReference type="InterPro" id="IPR022698">
    <property type="entry name" value="OrsD"/>
</dbReference>
<dbReference type="Pfam" id="PF12013">
    <property type="entry name" value="OrsD"/>
    <property type="match status" value="1"/>
</dbReference>
<evidence type="ECO:0000313" key="3">
    <source>
        <dbReference type="Proteomes" id="UP000245464"/>
    </source>
</evidence>
<evidence type="ECO:0000313" key="2">
    <source>
        <dbReference type="EMBL" id="KAF7567668.1"/>
    </source>
</evidence>
<dbReference type="Proteomes" id="UP000245464">
    <property type="component" value="Chromosome 8"/>
</dbReference>
<dbReference type="RefSeq" id="XP_065960506.1">
    <property type="nucleotide sequence ID" value="XM_066109584.1"/>
</dbReference>
<feature type="compositionally biased region" description="Basic and acidic residues" evidence="1">
    <location>
        <begin position="376"/>
        <end position="390"/>
    </location>
</feature>
<protein>
    <submittedName>
        <fullName evidence="2">DUF3505 domain containing protein</fullName>
    </submittedName>
</protein>
<dbReference type="AlphaFoldDB" id="A0A2W1FJ49"/>
<comment type="caution">
    <text evidence="2">The sequence shown here is derived from an EMBL/GenBank/DDBJ whole genome shotgun (WGS) entry which is preliminary data.</text>
</comment>
<name>A0A2W1FJ49_9PLEO</name>
<dbReference type="EMBL" id="NQIK02000008">
    <property type="protein sequence ID" value="KAF7567668.1"/>
    <property type="molecule type" value="Genomic_DNA"/>
</dbReference>
<reference evidence="2" key="1">
    <citation type="journal article" date="2018" name="BMC Genomics">
        <title>Comparative genomics of the wheat fungal pathogen Pyrenophora tritici-repentis reveals chromosomal variations and genome plasticity.</title>
        <authorList>
            <person name="Moolhuijzen P."/>
            <person name="See P.T."/>
            <person name="Hane J.K."/>
            <person name="Shi G."/>
            <person name="Liu Z."/>
            <person name="Oliver R.P."/>
            <person name="Moffat C.S."/>
        </authorList>
    </citation>
    <scope>NUCLEOTIDE SEQUENCE [LARGE SCALE GENOMIC DNA]</scope>
    <source>
        <strain evidence="2">M4</strain>
    </source>
</reference>
<feature type="region of interest" description="Disordered" evidence="1">
    <location>
        <begin position="905"/>
        <end position="925"/>
    </location>
</feature>
<feature type="compositionally biased region" description="Low complexity" evidence="1">
    <location>
        <begin position="906"/>
        <end position="917"/>
    </location>
</feature>
<dbReference type="KEGG" id="ptrr:90957819"/>
<organism evidence="2 3">
    <name type="scientific">Pyrenophora tritici-repentis</name>
    <dbReference type="NCBI Taxonomy" id="45151"/>
    <lineage>
        <taxon>Eukaryota</taxon>
        <taxon>Fungi</taxon>
        <taxon>Dikarya</taxon>
        <taxon>Ascomycota</taxon>
        <taxon>Pezizomycotina</taxon>
        <taxon>Dothideomycetes</taxon>
        <taxon>Pleosporomycetidae</taxon>
        <taxon>Pleosporales</taxon>
        <taxon>Pleosporineae</taxon>
        <taxon>Pleosporaceae</taxon>
        <taxon>Pyrenophora</taxon>
    </lineage>
</organism>
<dbReference type="GeneID" id="90957819"/>
<gene>
    <name evidence="2" type="ORF">PtrM4_142590</name>
</gene>
<feature type="region of interest" description="Disordered" evidence="1">
    <location>
        <begin position="376"/>
        <end position="433"/>
    </location>
</feature>
<feature type="compositionally biased region" description="Basic and acidic residues" evidence="1">
    <location>
        <begin position="400"/>
        <end position="410"/>
    </location>
</feature>
<evidence type="ECO:0000256" key="1">
    <source>
        <dbReference type="SAM" id="MobiDB-lite"/>
    </source>
</evidence>
<sequence>METDAATALLARCGLHVDVESQALICRSCKYALATANSQITTHLDKKHRVSKVLRLALMRSLRQRLHEFKDPCNLPVRPHRSAPHPELYVHQGYACRECEFYTISLKWMTSHLSKVHLSERASKPRTDDLYDDVFLQTWGSGPTRSYWTVSVNGSILRQANLPCAGEHLKSVREREQARREEQQRIALTDTGTQTLQNTGPWIERTRWPIAYQGVRRDILLGLADVPVAHDADDLTIGQSEQCTNVTSPAKDEQKIWHVTQAIQLVLDRCEETMRRTGRPLLCWLITTRPSPCFPKPFKFLAREQTRRSYRRWLKGFLAFVFRAWRMEPGQRSILTRIRLSPKQSTRLQSIWEHRLWDLGISPNLWSELAADRQRRYSGRDETTNTRDDKADDEEMDQGTTDKDDERDLGDGEQSSEARSSSHQPTPSDRSSEIPAAADDLLQLLFELCIAFMTEEFRDGQPSSSTLVYYSGVLGLQGTGETFRTAKLFTPILSQLIYIQRLLFLEYALPYEAYVRIGLEQRPRYGQLERLNAVRLKYMVDGAMYPLAEFQSLRDFGRVIGRTDPPSFLFRWSEDGQTISYSSNHVTMDSFRRFSHMFVDEAEKICKELMFGVLPPVDLSQVKDEISNTSQGFSFVHHPGNRLSEAYLELSTRACTTRRNGLLRDGRWNWKAIFLYLKRVEAFLEAVAGMCYLSGGQVPRVSELFSLACENTAASARGLYVYNARIVYLIRHHKAKRSTNREFYVARYLPARASQVVYYYLVYIWPFVRMLQRERVVSPSTHSGTLLFCSVQTPDQPWESRKLTAILQRASAWVWGWPVNAQLCRQLTIAITEKHVKEVHQRFNRYDDKSPNADMNVAYAWQSGHRPLQRANTYGLDGAFPTHLQPSLLRVYEWVSTRWHEFLTQPSKDSPLPSSPSAGTADRLQHPSLLAAIGRVFGREKTIETRPTPSATPLGLDIAPTRKRKRFTGDKATCAVEATASKARRGVATYSHDIRHSPQVVPVSRLLDDDTSLVTNDSDLGCTAASLRLTSQRRKQDKGTSQGQQCTEEIGGNASIAAATGLLALLRSKAHRKATPKPVEPSTSARLVREHLAQQNENDQQLWLKGEHNNTLHRLLGQLGY</sequence>
<proteinExistence type="predicted"/>